<feature type="region of interest" description="Disordered" evidence="1">
    <location>
        <begin position="59"/>
        <end position="93"/>
    </location>
</feature>
<evidence type="ECO:0000313" key="2">
    <source>
        <dbReference type="EMBL" id="RQG96850.1"/>
    </source>
</evidence>
<gene>
    <name evidence="2" type="ORF">EA472_20000</name>
</gene>
<keyword evidence="3" id="KW-1185">Reference proteome</keyword>
<accession>A0A3N6MIQ3</accession>
<name>A0A3N6MIQ3_NATCH</name>
<comment type="caution">
    <text evidence="2">The sequence shown here is derived from an EMBL/GenBank/DDBJ whole genome shotgun (WGS) entry which is preliminary data.</text>
</comment>
<feature type="compositionally biased region" description="Basic and acidic residues" evidence="1">
    <location>
        <begin position="84"/>
        <end position="93"/>
    </location>
</feature>
<feature type="region of interest" description="Disordered" evidence="1">
    <location>
        <begin position="1"/>
        <end position="34"/>
    </location>
</feature>
<proteinExistence type="predicted"/>
<dbReference type="Proteomes" id="UP000281431">
    <property type="component" value="Unassembled WGS sequence"/>
</dbReference>
<protein>
    <submittedName>
        <fullName evidence="2">Uncharacterized protein</fullName>
    </submittedName>
</protein>
<reference evidence="2 3" key="1">
    <citation type="submission" date="2018-10" db="EMBL/GenBank/DDBJ databases">
        <title>Natrarchaeobius chitinivorans gen. nov., sp. nov., and Natrarchaeobius haloalkaliphilus sp. nov., alkaliphilic, chitin-utilizing haloarchaea from hypersaline alkaline lakes.</title>
        <authorList>
            <person name="Sorokin D.Y."/>
            <person name="Elcheninov A.G."/>
            <person name="Kostrikina N.A."/>
            <person name="Bale N.J."/>
            <person name="Sinninghe Damste J.S."/>
            <person name="Khijniak T.V."/>
            <person name="Kublanov I.V."/>
            <person name="Toshchakov S.V."/>
        </authorList>
    </citation>
    <scope>NUCLEOTIDE SEQUENCE [LARGE SCALE GENOMIC DNA]</scope>
    <source>
        <strain evidence="2 3">AArcht7</strain>
    </source>
</reference>
<sequence length="93" mass="10349">MPRRRDSGPHRWRSGSDGTGDDSSGTDDDVEATPLLIETLLRDDRLRDADRVRLEEYDGTHPISAVGPTATTSSTGRRTRCRRGTREVSRPGR</sequence>
<evidence type="ECO:0000256" key="1">
    <source>
        <dbReference type="SAM" id="MobiDB-lite"/>
    </source>
</evidence>
<dbReference type="EMBL" id="REFZ01000022">
    <property type="protein sequence ID" value="RQG96850.1"/>
    <property type="molecule type" value="Genomic_DNA"/>
</dbReference>
<organism evidence="2 3">
    <name type="scientific">Natrarchaeobius chitinivorans</name>
    <dbReference type="NCBI Taxonomy" id="1679083"/>
    <lineage>
        <taxon>Archaea</taxon>
        <taxon>Methanobacteriati</taxon>
        <taxon>Methanobacteriota</taxon>
        <taxon>Stenosarchaea group</taxon>
        <taxon>Halobacteria</taxon>
        <taxon>Halobacteriales</taxon>
        <taxon>Natrialbaceae</taxon>
        <taxon>Natrarchaeobius</taxon>
    </lineage>
</organism>
<dbReference type="AlphaFoldDB" id="A0A3N6MIQ3"/>
<evidence type="ECO:0000313" key="3">
    <source>
        <dbReference type="Proteomes" id="UP000281431"/>
    </source>
</evidence>